<feature type="non-terminal residue" evidence="1">
    <location>
        <position position="1"/>
    </location>
</feature>
<sequence>HCLFLFIKYTSNNNLGVLISKQYYIKCGRHKPRNGNFCTQNVQEWCNNCSGILYFKQIVTNHKYGKLYYNYIREQYCNLCGKLVNGQISSDTTSIEFKMCSDCYQVSSGWIESTLTKQAIPILYLPWWDASDQCIYCIV</sequence>
<proteinExistence type="predicted"/>
<evidence type="ECO:0000313" key="1">
    <source>
        <dbReference type="EMBL" id="PKK43562.1"/>
    </source>
</evidence>
<reference evidence="1 2" key="1">
    <citation type="submission" date="2016-04" db="EMBL/GenBank/DDBJ databases">
        <title>Genome analyses suggest a sexual origin of heterokaryosis in a supposedly ancient asexual fungus.</title>
        <authorList>
            <person name="Ropars J."/>
            <person name="Sedzielewska K."/>
            <person name="Noel J."/>
            <person name="Charron P."/>
            <person name="Farinelli L."/>
            <person name="Marton T."/>
            <person name="Kruger M."/>
            <person name="Pelin A."/>
            <person name="Brachmann A."/>
            <person name="Corradi N."/>
        </authorList>
    </citation>
    <scope>NUCLEOTIDE SEQUENCE [LARGE SCALE GENOMIC DNA]</scope>
    <source>
        <strain evidence="1 2">C2</strain>
    </source>
</reference>
<name>A0A2N1L2E9_9GLOM</name>
<accession>A0A2N1L2E9</accession>
<protein>
    <submittedName>
        <fullName evidence="1">Uncharacterized protein</fullName>
    </submittedName>
</protein>
<dbReference type="Proteomes" id="UP000233469">
    <property type="component" value="Unassembled WGS sequence"/>
</dbReference>
<reference evidence="1 2" key="2">
    <citation type="submission" date="2017-10" db="EMBL/GenBank/DDBJ databases">
        <title>Extensive intraspecific genome diversity in a model arbuscular mycorrhizal fungus.</title>
        <authorList>
            <person name="Chen E.C.H."/>
            <person name="Morin E."/>
            <person name="Baudet D."/>
            <person name="Noel J."/>
            <person name="Ndikumana S."/>
            <person name="Charron P."/>
            <person name="St-Onge C."/>
            <person name="Giorgi J."/>
            <person name="Grigoriev I.V."/>
            <person name="Roux C."/>
            <person name="Martin F.M."/>
            <person name="Corradi N."/>
        </authorList>
    </citation>
    <scope>NUCLEOTIDE SEQUENCE [LARGE SCALE GENOMIC DNA]</scope>
    <source>
        <strain evidence="1 2">C2</strain>
    </source>
</reference>
<gene>
    <name evidence="1" type="ORF">RhiirC2_804251</name>
</gene>
<comment type="caution">
    <text evidence="1">The sequence shown here is derived from an EMBL/GenBank/DDBJ whole genome shotgun (WGS) entry which is preliminary data.</text>
</comment>
<organism evidence="1 2">
    <name type="scientific">Rhizophagus irregularis</name>
    <dbReference type="NCBI Taxonomy" id="588596"/>
    <lineage>
        <taxon>Eukaryota</taxon>
        <taxon>Fungi</taxon>
        <taxon>Fungi incertae sedis</taxon>
        <taxon>Mucoromycota</taxon>
        <taxon>Glomeromycotina</taxon>
        <taxon>Glomeromycetes</taxon>
        <taxon>Glomerales</taxon>
        <taxon>Glomeraceae</taxon>
        <taxon>Rhizophagus</taxon>
    </lineage>
</organism>
<evidence type="ECO:0000313" key="2">
    <source>
        <dbReference type="Proteomes" id="UP000233469"/>
    </source>
</evidence>
<dbReference type="EMBL" id="LLXL01009294">
    <property type="protein sequence ID" value="PKK43562.1"/>
    <property type="molecule type" value="Genomic_DNA"/>
</dbReference>
<dbReference type="AlphaFoldDB" id="A0A2N1L2E9"/>